<reference evidence="4" key="1">
    <citation type="submission" date="2020-08" db="EMBL/GenBank/DDBJ databases">
        <title>Novel species isolated from subtropical streams in China.</title>
        <authorList>
            <person name="Lu H."/>
        </authorList>
    </citation>
    <scope>NUCLEOTIDE SEQUENCE</scope>
    <source>
        <strain evidence="4">KACC 12607</strain>
    </source>
</reference>
<keyword evidence="1" id="KW-0732">Signal</keyword>
<keyword evidence="5" id="KW-1185">Reference proteome</keyword>
<sequence length="315" mass="35950">MDNVRISERALEYTLNGSASSLKKTLRGILLQSLLFIAGLVFGNPVVAAEQRPLTVVFAEGLEPLCWEEGGKAMGEQPEIAEYVLAKLGIKAKFLFLPWARAQWMIKEGTADLMMTTPTKNRFDYAVFGKEMTTPNYWNVFVRKDDSELVKKAKNFTTLDDLKPYPILDFFGNGWTEAHLKESDGFKVHKAAKMQDIVRLMGMGQGSLTINSSTSMNWFLNKLHMTDVIEEIALETPETRFQMVFQVSRKSPWMQKGLVKSLDAELQKMKLNGEWLKVLKKYKDPYGTGAPFKAYAQAEEFYQGYDRYPIFKPDF</sequence>
<evidence type="ECO:0000313" key="5">
    <source>
        <dbReference type="Proteomes" id="UP000634011"/>
    </source>
</evidence>
<proteinExistence type="predicted"/>
<dbReference type="Gene3D" id="3.40.190.10">
    <property type="entry name" value="Periplasmic binding protein-like II"/>
    <property type="match status" value="2"/>
</dbReference>
<evidence type="ECO:0000313" key="4">
    <source>
        <dbReference type="EMBL" id="MBC3862824.1"/>
    </source>
</evidence>
<dbReference type="AlphaFoldDB" id="A0A923HFJ6"/>
<dbReference type="PANTHER" id="PTHR35936:SF35">
    <property type="entry name" value="L-CYSTINE-BINDING PROTEIN TCYJ"/>
    <property type="match status" value="1"/>
</dbReference>
<dbReference type="InterPro" id="IPR001638">
    <property type="entry name" value="Solute-binding_3/MltF_N"/>
</dbReference>
<keyword evidence="2" id="KW-0472">Membrane</keyword>
<evidence type="ECO:0000256" key="2">
    <source>
        <dbReference type="SAM" id="Phobius"/>
    </source>
</evidence>
<evidence type="ECO:0000256" key="1">
    <source>
        <dbReference type="ARBA" id="ARBA00022729"/>
    </source>
</evidence>
<dbReference type="Pfam" id="PF00497">
    <property type="entry name" value="SBP_bac_3"/>
    <property type="match status" value="1"/>
</dbReference>
<accession>A0A923HFJ6</accession>
<dbReference type="SUPFAM" id="SSF53850">
    <property type="entry name" value="Periplasmic binding protein-like II"/>
    <property type="match status" value="1"/>
</dbReference>
<comment type="caution">
    <text evidence="4">The sequence shown here is derived from an EMBL/GenBank/DDBJ whole genome shotgun (WGS) entry which is preliminary data.</text>
</comment>
<feature type="transmembrane region" description="Helical" evidence="2">
    <location>
        <begin position="29"/>
        <end position="48"/>
    </location>
</feature>
<protein>
    <submittedName>
        <fullName evidence="4">Transporter substrate-binding domain-containing protein</fullName>
    </submittedName>
</protein>
<dbReference type="Proteomes" id="UP000634011">
    <property type="component" value="Unassembled WGS sequence"/>
</dbReference>
<dbReference type="RefSeq" id="WP_186912770.1">
    <property type="nucleotide sequence ID" value="NZ_JACOFV010000010.1"/>
</dbReference>
<keyword evidence="2" id="KW-0812">Transmembrane</keyword>
<organism evidence="4 5">
    <name type="scientific">Undibacterium jejuense</name>
    <dbReference type="NCBI Taxonomy" id="1344949"/>
    <lineage>
        <taxon>Bacteria</taxon>
        <taxon>Pseudomonadati</taxon>
        <taxon>Pseudomonadota</taxon>
        <taxon>Betaproteobacteria</taxon>
        <taxon>Burkholderiales</taxon>
        <taxon>Oxalobacteraceae</taxon>
        <taxon>Undibacterium</taxon>
    </lineage>
</organism>
<feature type="domain" description="Solute-binding protein family 3/N-terminal" evidence="3">
    <location>
        <begin position="54"/>
        <end position="282"/>
    </location>
</feature>
<gene>
    <name evidence="4" type="ORF">H8K32_11980</name>
</gene>
<evidence type="ECO:0000259" key="3">
    <source>
        <dbReference type="Pfam" id="PF00497"/>
    </source>
</evidence>
<name>A0A923HFJ6_9BURK</name>
<dbReference type="EMBL" id="JACOFV010000010">
    <property type="protein sequence ID" value="MBC3862824.1"/>
    <property type="molecule type" value="Genomic_DNA"/>
</dbReference>
<keyword evidence="2" id="KW-1133">Transmembrane helix</keyword>
<dbReference type="PANTHER" id="PTHR35936">
    <property type="entry name" value="MEMBRANE-BOUND LYTIC MUREIN TRANSGLYCOSYLASE F"/>
    <property type="match status" value="1"/>
</dbReference>